<comment type="caution">
    <text evidence="1">The sequence shown here is derived from an EMBL/GenBank/DDBJ whole genome shotgun (WGS) entry which is preliminary data.</text>
</comment>
<dbReference type="Proteomes" id="UP000499080">
    <property type="component" value="Unassembled WGS sequence"/>
</dbReference>
<organism evidence="1 2">
    <name type="scientific">Araneus ventricosus</name>
    <name type="common">Orbweaver spider</name>
    <name type="synonym">Epeira ventricosa</name>
    <dbReference type="NCBI Taxonomy" id="182803"/>
    <lineage>
        <taxon>Eukaryota</taxon>
        <taxon>Metazoa</taxon>
        <taxon>Ecdysozoa</taxon>
        <taxon>Arthropoda</taxon>
        <taxon>Chelicerata</taxon>
        <taxon>Arachnida</taxon>
        <taxon>Araneae</taxon>
        <taxon>Araneomorphae</taxon>
        <taxon>Entelegynae</taxon>
        <taxon>Araneoidea</taxon>
        <taxon>Araneidae</taxon>
        <taxon>Araneus</taxon>
    </lineage>
</organism>
<accession>A0A4Y2ETT5</accession>
<gene>
    <name evidence="1" type="ORF">AVEN_8452_1</name>
</gene>
<dbReference type="AlphaFoldDB" id="A0A4Y2ETT5"/>
<evidence type="ECO:0000313" key="2">
    <source>
        <dbReference type="Proteomes" id="UP000499080"/>
    </source>
</evidence>
<sequence length="122" mass="13802">MMKYANDHEFKILTQVCFVYVRAGVFHLRRSSVTDSHLSNAGMYAFVRNWESGKVGSRGDIGIPLPHALHHGTSVRRARPRCYLHHSPTCVHAPYAGISMTSALPRGILRTRQKKNNKCWKG</sequence>
<evidence type="ECO:0000313" key="1">
    <source>
        <dbReference type="EMBL" id="GBM32613.1"/>
    </source>
</evidence>
<dbReference type="EMBL" id="BGPR01000713">
    <property type="protein sequence ID" value="GBM32613.1"/>
    <property type="molecule type" value="Genomic_DNA"/>
</dbReference>
<name>A0A4Y2ETT5_ARAVE</name>
<protein>
    <submittedName>
        <fullName evidence="1">Uncharacterized protein</fullName>
    </submittedName>
</protein>
<keyword evidence="2" id="KW-1185">Reference proteome</keyword>
<proteinExistence type="predicted"/>
<reference evidence="1 2" key="1">
    <citation type="journal article" date="2019" name="Sci. Rep.">
        <title>Orb-weaving spider Araneus ventricosus genome elucidates the spidroin gene catalogue.</title>
        <authorList>
            <person name="Kono N."/>
            <person name="Nakamura H."/>
            <person name="Ohtoshi R."/>
            <person name="Moran D.A.P."/>
            <person name="Shinohara A."/>
            <person name="Yoshida Y."/>
            <person name="Fujiwara M."/>
            <person name="Mori M."/>
            <person name="Tomita M."/>
            <person name="Arakawa K."/>
        </authorList>
    </citation>
    <scope>NUCLEOTIDE SEQUENCE [LARGE SCALE GENOMIC DNA]</scope>
</reference>